<evidence type="ECO:0000259" key="11">
    <source>
        <dbReference type="PROSITE" id="PS51667"/>
    </source>
</evidence>
<evidence type="ECO:0000313" key="13">
    <source>
        <dbReference type="Proteomes" id="UP000265515"/>
    </source>
</evidence>
<accession>A0A388MBY0</accession>
<dbReference type="STRING" id="69332.A0A388MBY0"/>
<comment type="subcellular location">
    <subcellularLocation>
        <location evidence="1">Nucleus</location>
    </subcellularLocation>
</comment>
<feature type="compositionally biased region" description="Basic and acidic residues" evidence="8">
    <location>
        <begin position="2172"/>
        <end position="2207"/>
    </location>
</feature>
<protein>
    <recommendedName>
        <fullName evidence="14">RING-type domain-containing protein</fullName>
    </recommendedName>
</protein>
<feature type="compositionally biased region" description="Basic and acidic residues" evidence="8">
    <location>
        <begin position="1535"/>
        <end position="1562"/>
    </location>
</feature>
<feature type="compositionally biased region" description="Basic and acidic residues" evidence="8">
    <location>
        <begin position="350"/>
        <end position="490"/>
    </location>
</feature>
<reference evidence="12 13" key="1">
    <citation type="journal article" date="2018" name="Cell">
        <title>The Chara Genome: Secondary Complexity and Implications for Plant Terrestrialization.</title>
        <authorList>
            <person name="Nishiyama T."/>
            <person name="Sakayama H."/>
            <person name="Vries J.D."/>
            <person name="Buschmann H."/>
            <person name="Saint-Marcoux D."/>
            <person name="Ullrich K.K."/>
            <person name="Haas F.B."/>
            <person name="Vanderstraeten L."/>
            <person name="Becker D."/>
            <person name="Lang D."/>
            <person name="Vosolsobe S."/>
            <person name="Rombauts S."/>
            <person name="Wilhelmsson P.K.I."/>
            <person name="Janitza P."/>
            <person name="Kern R."/>
            <person name="Heyl A."/>
            <person name="Rumpler F."/>
            <person name="Villalobos L.I.A.C."/>
            <person name="Clay J.M."/>
            <person name="Skokan R."/>
            <person name="Toyoda A."/>
            <person name="Suzuki Y."/>
            <person name="Kagoshima H."/>
            <person name="Schijlen E."/>
            <person name="Tajeshwar N."/>
            <person name="Catarino B."/>
            <person name="Hetherington A.J."/>
            <person name="Saltykova A."/>
            <person name="Bonnot C."/>
            <person name="Breuninger H."/>
            <person name="Symeonidi A."/>
            <person name="Radhakrishnan G.V."/>
            <person name="Van Nieuwerburgh F."/>
            <person name="Deforce D."/>
            <person name="Chang C."/>
            <person name="Karol K.G."/>
            <person name="Hedrich R."/>
            <person name="Ulvskov P."/>
            <person name="Glockner G."/>
            <person name="Delwiche C.F."/>
            <person name="Petrasek J."/>
            <person name="Van de Peer Y."/>
            <person name="Friml J."/>
            <person name="Beilby M."/>
            <person name="Dolan L."/>
            <person name="Kohara Y."/>
            <person name="Sugano S."/>
            <person name="Fujiyama A."/>
            <person name="Delaux P.-M."/>
            <person name="Quint M."/>
            <person name="TheiBen G."/>
            <person name="Hagemann M."/>
            <person name="Harholt J."/>
            <person name="Dunand C."/>
            <person name="Zachgo S."/>
            <person name="Langdale J."/>
            <person name="Maumus F."/>
            <person name="Straeten D.V.D."/>
            <person name="Gould S.B."/>
            <person name="Rensing S.A."/>
        </authorList>
    </citation>
    <scope>NUCLEOTIDE SEQUENCE [LARGE SCALE GENOMIC DNA]</scope>
    <source>
        <strain evidence="12 13">S276</strain>
    </source>
</reference>
<feature type="compositionally biased region" description="Basic and acidic residues" evidence="8">
    <location>
        <begin position="2216"/>
        <end position="2236"/>
    </location>
</feature>
<dbReference type="InterPro" id="IPR003347">
    <property type="entry name" value="JmjC_dom"/>
</dbReference>
<dbReference type="Gramene" id="GBG92070">
    <property type="protein sequence ID" value="GBG92070"/>
    <property type="gene ID" value="CBR_g54325"/>
</dbReference>
<feature type="region of interest" description="Disordered" evidence="8">
    <location>
        <begin position="933"/>
        <end position="1378"/>
    </location>
</feature>
<dbReference type="Pfam" id="PF10497">
    <property type="entry name" value="zf-4CXXC_R1"/>
    <property type="match status" value="1"/>
</dbReference>
<evidence type="ECO:0000313" key="12">
    <source>
        <dbReference type="EMBL" id="GBG92070.1"/>
    </source>
</evidence>
<feature type="compositionally biased region" description="Acidic residues" evidence="8">
    <location>
        <begin position="606"/>
        <end position="615"/>
    </location>
</feature>
<dbReference type="PROSITE" id="PS50089">
    <property type="entry name" value="ZF_RING_2"/>
    <property type="match status" value="1"/>
</dbReference>
<feature type="compositionally biased region" description="Basic and acidic residues" evidence="8">
    <location>
        <begin position="205"/>
        <end position="310"/>
    </location>
</feature>
<feature type="domain" description="RING-type" evidence="9">
    <location>
        <begin position="1583"/>
        <end position="1630"/>
    </location>
</feature>
<feature type="compositionally biased region" description="Acidic residues" evidence="8">
    <location>
        <begin position="560"/>
        <end position="577"/>
    </location>
</feature>
<sequence length="2405" mass="265983">MDAPLEGANESAGDGVASPPGNPARDVRWSGILRAADEMRMEVENARNEKEAGDGGGGAPAESKGSKMETQSAEGCCVKKSAAHEEEQNSKGAEDKGKLRDKAEEKGGGKDVKEEGEGERGEVVEKGSKLSTEDDDVERDAKEQGKKEEKGVARDGEEKTRDLAGKQNDDEEDEVVRDDQQKSRKTRGEKHKKDGDDDGNSGCESEDKPISPKSKEKGAPKREKVREQKDHPREEEGDGSHEEGLSQKDEQNVDEDKKTSQKEKGAVKDRESTDVERASAHESESKDKSEKGGVVRESDSSPKKEGERKPVAKAKSLPKKVEAVREGKDAAGKEKKEKETLSEAKTVVSPKEKEGVKQKEPSRETPKKDSGNAPPRDGRNSLKEEGVKHSLTKEKQLKSSGKEEGKSMAKEKGGKSLPKEEGKRGITAGKDGRSVVKEKERKGVGKEERVKSPRKEKDGKLVSPDQEGKKKEAMREREKLKDGVGAEGKLKVAKHFGKHREMKSRLESSSSSSSGSDSEKDPYDFESDDDTRYKKGRDKKSEKSERRKEYSRGNGRAGSDSDDGDDSQSSEDSDESDEYRRRGGGKTKRRRAHGTEKVRRTRDVGSEEEESESEDEKVKKKRGYENKRAKRHEYEDDEEYDEPKRRRLEGTSLERVKKKDAHNSKGDDEMEGNKAGSKFQRPGLKSPQHQGQLGKGRLVKHSQGEKVGPDERKHIVASQQSKVSERKSALNPQLKTKAVLVQKHQQGSAPASRASLGGTVSSSPAAQPKSLGERKQGFAGPSPPQQHGKSGTLEEHKHHLASPPESRALIKGRKPAVAAAAGSKVALLAEGKGRVDKGSQTPSTEQYNSLLYACWRVLRKEAPGMPMKLLAERIRLEGIHQLKRGAPGVSELLKALDRDNYFIVDDGRCYLEKKTGRVVKALDAGSARLLESPKAGEGREIVSLDQEGHGTDAKSPGEAVRGSLTEQKDSRAQSETPAPLMIMAPPSSPTMEEKDSVGPKNGVTYQKESRKRKKAEEDGSGLAKEEVSGASDVADDGSTMKKGKVSNEEEVDTESREKKKVHADSAGKEGKSKGGKTEEEEDDLTHGDANKRRKVENRDVTGDDAAKEGEERPRHEEDASNNVDGEDVERDDASRKKKGDAVEDYANDGSSVKKKTDVDNSSGAPSPREDVRRKKKGDDEHPPAGASPSDEPSKKKNVEAEGRAEDGNPRKKSQETADHAHTDKVKAKKADAESVQDTKGRRKKMETEDPDDSRGKKKVEVDEQRLPDGVTKKKKKKMQQPESSDSEEEEEAMDRSVKKKEKREKEHKSKEEEMKKKLVSPKSEDRKARKKQDDGIEDGRRGGGSTPATAERAPGKKGRRISAAPDEVDLPDDERCTRSDGRAWRCREPRYESKSLCLKHYEQTLKKRGTPKAEKAGTATPKVEKAKGLKSPKSVGRGPGKGKEVGVKDPGTGATNAAVSKVCTYIREASNKQCKRDALPGQRFCAKHAKKAQRRAHELAALEKQDREGHTSNDEAIVDSRRRGKGGSGAVSPRDAGDGRGLRKENQLKDDAAAQQRERTPIKGDGSLNSPVGKKKNKLSRMCHQCQRNDKGELIFCDNCENYRYCTSCIKKWYPAYSESDLQKKCPKCRGNCNCSSCLNKRIIHEVPKLSVEQRRRYQLQVLGMLMPHLRELHVQQEKELSIEAEKAGGKKVDIKQMHLESDEQITCDNCCAAIVDLHRSCPKCGFDVCLECVAAVRAGGAPKRWHPVLANSREDHVDGEGERTREPPVGGDDDRIDNKGRKRKGHLDAERRTRPRKDEADSGSLEEGDDDYLEPELRTDLPPWTAVGEDKMVPCPPKERGGCGGANLELKTLLGRDWISKLKKEAEEVLQATGGAVAASDNAANVRSDPCECVVKAKQAGKLGRYRGVLEEAEDLMKAAGRPGGDDDVLYCPHVSALNVKAVDKRVAMLNHFQLHWKRGEPVVVRGLLDRESGISWDPTVVWRAAKKRQKDDETSHVVDAIDCLDWCEVQLSVPHFFAGYLQGRMYVSGWPEILKLKDWPPPSFFEKRLPRHYADFVDALPCHEYTNPSSGIFNLVSRVPLGTAGVDLSPKAYVAYGMHEELGVGDSVTKLHYDPTDVVNVLLHSAEVPIPAWQRGRIQILKSELVGEKAGTAILHDKFDATKHRGLATPERESEEDRGTEDGPNDKGHARDRKEKDVTASKIDAENGGPVEGLGKDRQNDKKELAEGEQKGRSNDAATDQDLGEYGGAVWDVFRREDIGKLEEYLREHWREFRHLNNEPLKRLLHPIYDQTFFLTEEHKLKLKEEKGIEPWTFQQHLGDAVLVPAGCPHQVRNMKSCFKLAMEFVSPENVHECIRIADGTRMLPKSHAANESKLQVKRLMLHAVKSALEELTKVPKSTVDAS</sequence>
<feature type="domain" description="JmjC" evidence="10">
    <location>
        <begin position="2058"/>
        <end position="2364"/>
    </location>
</feature>
<dbReference type="PANTHER" id="PTHR12549">
    <property type="entry name" value="JMJC DOMAIN-CONTAINING HISTONE DEMETHYLATION PROTEIN"/>
    <property type="match status" value="1"/>
</dbReference>
<dbReference type="PANTHER" id="PTHR12549:SF38">
    <property type="entry name" value="JMJC DOMAIN-CONTAINING HISTONE DEMETHYLASE 2, ISOFORM A"/>
    <property type="match status" value="1"/>
</dbReference>
<dbReference type="GO" id="GO:0031490">
    <property type="term" value="F:chromatin DNA binding"/>
    <property type="evidence" value="ECO:0007669"/>
    <property type="project" value="TreeGrafter"/>
</dbReference>
<keyword evidence="7" id="KW-0862">Zinc</keyword>
<dbReference type="SMART" id="SM00558">
    <property type="entry name" value="JmjC"/>
    <property type="match status" value="1"/>
</dbReference>
<feature type="compositionally biased region" description="Basic and acidic residues" evidence="8">
    <location>
        <begin position="702"/>
        <end position="714"/>
    </location>
</feature>
<dbReference type="Pfam" id="PF02373">
    <property type="entry name" value="JmjC"/>
    <property type="match status" value="1"/>
</dbReference>
<feature type="compositionally biased region" description="Basic and acidic residues" evidence="8">
    <location>
        <begin position="642"/>
        <end position="667"/>
    </location>
</feature>
<feature type="compositionally biased region" description="Acidic residues" evidence="8">
    <location>
        <begin position="1805"/>
        <end position="1815"/>
    </location>
</feature>
<comment type="similarity">
    <text evidence="2">Belongs to the JARID1 histone demethylase family.</text>
</comment>
<evidence type="ECO:0000256" key="7">
    <source>
        <dbReference type="PROSITE-ProRule" id="PRU00175"/>
    </source>
</evidence>
<keyword evidence="3" id="KW-0479">Metal-binding</keyword>
<dbReference type="GO" id="GO:0003712">
    <property type="term" value="F:transcription coregulator activity"/>
    <property type="evidence" value="ECO:0007669"/>
    <property type="project" value="TreeGrafter"/>
</dbReference>
<dbReference type="GO" id="GO:0006357">
    <property type="term" value="P:regulation of transcription by RNA polymerase II"/>
    <property type="evidence" value="ECO:0007669"/>
    <property type="project" value="TreeGrafter"/>
</dbReference>
<feature type="compositionally biased region" description="Basic and acidic residues" evidence="8">
    <location>
        <begin position="1787"/>
        <end position="1801"/>
    </location>
</feature>
<feature type="compositionally biased region" description="Basic residues" evidence="8">
    <location>
        <begin position="582"/>
        <end position="592"/>
    </location>
</feature>
<feature type="compositionally biased region" description="Basic and acidic residues" evidence="8">
    <location>
        <begin position="1167"/>
        <end position="1182"/>
    </location>
</feature>
<dbReference type="PROSITE" id="PS51667">
    <property type="entry name" value="WRC"/>
    <property type="match status" value="1"/>
</dbReference>
<feature type="compositionally biased region" description="Basic and acidic residues" evidence="8">
    <location>
        <begin position="1496"/>
        <end position="1521"/>
    </location>
</feature>
<keyword evidence="7" id="KW-0863">Zinc-finger</keyword>
<evidence type="ECO:0000256" key="4">
    <source>
        <dbReference type="ARBA" id="ARBA00023015"/>
    </source>
</evidence>
<keyword evidence="5" id="KW-0804">Transcription</keyword>
<evidence type="ECO:0008006" key="14">
    <source>
        <dbReference type="Google" id="ProtNLM"/>
    </source>
</evidence>
<feature type="compositionally biased region" description="Basic and acidic residues" evidence="8">
    <location>
        <begin position="319"/>
        <end position="342"/>
    </location>
</feature>
<dbReference type="PROSITE" id="PS51184">
    <property type="entry name" value="JMJC"/>
    <property type="match status" value="1"/>
</dbReference>
<comment type="caution">
    <text evidence="12">The sequence shown here is derived from an EMBL/GenBank/DDBJ whole genome shotgun (WGS) entry which is preliminary data.</text>
</comment>
<dbReference type="GO" id="GO:0008270">
    <property type="term" value="F:zinc ion binding"/>
    <property type="evidence" value="ECO:0007669"/>
    <property type="project" value="UniProtKB-KW"/>
</dbReference>
<dbReference type="InterPro" id="IPR045109">
    <property type="entry name" value="LSDs-like"/>
</dbReference>
<evidence type="ECO:0000256" key="6">
    <source>
        <dbReference type="ARBA" id="ARBA00023242"/>
    </source>
</evidence>
<dbReference type="SUPFAM" id="SSF51197">
    <property type="entry name" value="Clavaminate synthase-like"/>
    <property type="match status" value="1"/>
</dbReference>
<feature type="compositionally biased region" description="Basic and acidic residues" evidence="8">
    <location>
        <begin position="1252"/>
        <end position="1266"/>
    </location>
</feature>
<feature type="compositionally biased region" description="Basic and acidic residues" evidence="8">
    <location>
        <begin position="593"/>
        <end position="605"/>
    </location>
</feature>
<feature type="compositionally biased region" description="Basic and acidic residues" evidence="8">
    <location>
        <begin position="139"/>
        <end position="168"/>
    </location>
</feature>
<evidence type="ECO:0000259" key="9">
    <source>
        <dbReference type="PROSITE" id="PS50089"/>
    </source>
</evidence>
<dbReference type="OMA" id="VHECIRI"/>
<proteinExistence type="inferred from homology"/>
<dbReference type="InterPro" id="IPR001841">
    <property type="entry name" value="Znf_RING"/>
</dbReference>
<feature type="compositionally biased region" description="Basic and acidic residues" evidence="8">
    <location>
        <begin position="934"/>
        <end position="952"/>
    </location>
</feature>
<dbReference type="InterPro" id="IPR018866">
    <property type="entry name" value="Znf-4CXXC_R1"/>
</dbReference>
<feature type="region of interest" description="Disordered" evidence="8">
    <location>
        <begin position="1496"/>
        <end position="1575"/>
    </location>
</feature>
<organism evidence="12 13">
    <name type="scientific">Chara braunii</name>
    <name type="common">Braun's stonewort</name>
    <dbReference type="NCBI Taxonomy" id="69332"/>
    <lineage>
        <taxon>Eukaryota</taxon>
        <taxon>Viridiplantae</taxon>
        <taxon>Streptophyta</taxon>
        <taxon>Charophyceae</taxon>
        <taxon>Charales</taxon>
        <taxon>Characeae</taxon>
        <taxon>Chara</taxon>
    </lineage>
</organism>
<keyword evidence="4" id="KW-0805">Transcription regulation</keyword>
<dbReference type="GO" id="GO:0032454">
    <property type="term" value="F:histone H3K9 demethylase activity"/>
    <property type="evidence" value="ECO:0007669"/>
    <property type="project" value="InterPro"/>
</dbReference>
<dbReference type="Proteomes" id="UP000265515">
    <property type="component" value="Unassembled WGS sequence"/>
</dbReference>
<dbReference type="InterPro" id="IPR014977">
    <property type="entry name" value="WRC_dom"/>
</dbReference>
<feature type="compositionally biased region" description="Basic residues" evidence="8">
    <location>
        <begin position="491"/>
        <end position="502"/>
    </location>
</feature>
<gene>
    <name evidence="12" type="ORF">CBR_g54325</name>
</gene>
<feature type="region of interest" description="Disordered" evidence="8">
    <location>
        <begin position="1748"/>
        <end position="1831"/>
    </location>
</feature>
<evidence type="ECO:0000256" key="2">
    <source>
        <dbReference type="ARBA" id="ARBA00006801"/>
    </source>
</evidence>
<evidence type="ECO:0000256" key="1">
    <source>
        <dbReference type="ARBA" id="ARBA00004123"/>
    </source>
</evidence>
<evidence type="ECO:0000256" key="3">
    <source>
        <dbReference type="ARBA" id="ARBA00022723"/>
    </source>
</evidence>
<feature type="compositionally biased region" description="Basic and acidic residues" evidence="8">
    <location>
        <begin position="1753"/>
        <end position="1780"/>
    </location>
</feature>
<feature type="compositionally biased region" description="Basic and acidic residues" evidence="8">
    <location>
        <begin position="1303"/>
        <end position="1341"/>
    </location>
</feature>
<feature type="compositionally biased region" description="Basic and acidic residues" evidence="8">
    <location>
        <begin position="1191"/>
        <end position="1239"/>
    </location>
</feature>
<feature type="region of interest" description="Disordered" evidence="8">
    <location>
        <begin position="2163"/>
        <end position="2244"/>
    </location>
</feature>
<feature type="compositionally biased region" description="Basic and acidic residues" evidence="8">
    <location>
        <begin position="1084"/>
        <end position="1118"/>
    </location>
</feature>
<dbReference type="GO" id="GO:0000118">
    <property type="term" value="C:histone deacetylase complex"/>
    <property type="evidence" value="ECO:0007669"/>
    <property type="project" value="TreeGrafter"/>
</dbReference>
<evidence type="ECO:0000256" key="8">
    <source>
        <dbReference type="SAM" id="MobiDB-lite"/>
    </source>
</evidence>
<dbReference type="Pfam" id="PF08879">
    <property type="entry name" value="WRC"/>
    <property type="match status" value="1"/>
</dbReference>
<evidence type="ECO:0000259" key="10">
    <source>
        <dbReference type="PROSITE" id="PS51184"/>
    </source>
</evidence>
<feature type="compositionally biased region" description="Basic and acidic residues" evidence="8">
    <location>
        <begin position="539"/>
        <end position="551"/>
    </location>
</feature>
<feature type="compositionally biased region" description="Basic and acidic residues" evidence="8">
    <location>
        <begin position="82"/>
        <end position="132"/>
    </location>
</feature>
<evidence type="ECO:0000256" key="5">
    <source>
        <dbReference type="ARBA" id="ARBA00023163"/>
    </source>
</evidence>
<dbReference type="EMBL" id="BFEA01000995">
    <property type="protein sequence ID" value="GBG92070.1"/>
    <property type="molecule type" value="Genomic_DNA"/>
</dbReference>
<feature type="region of interest" description="Disordered" evidence="8">
    <location>
        <begin position="1407"/>
        <end position="1454"/>
    </location>
</feature>
<dbReference type="OrthoDB" id="1667110at2759"/>
<feature type="compositionally biased region" description="Basic and acidic residues" evidence="8">
    <location>
        <begin position="1053"/>
        <end position="1077"/>
    </location>
</feature>
<feature type="domain" description="WRC" evidence="11">
    <location>
        <begin position="1370"/>
        <end position="1415"/>
    </location>
</feature>
<name>A0A388MBY0_CHABU</name>
<keyword evidence="6" id="KW-0539">Nucleus</keyword>
<dbReference type="GO" id="GO:0000785">
    <property type="term" value="C:chromatin"/>
    <property type="evidence" value="ECO:0007669"/>
    <property type="project" value="TreeGrafter"/>
</dbReference>
<keyword evidence="13" id="KW-1185">Reference proteome</keyword>
<feature type="compositionally biased region" description="Basic and acidic residues" evidence="8">
    <location>
        <begin position="35"/>
        <end position="53"/>
    </location>
</feature>
<dbReference type="Gene3D" id="2.60.120.650">
    <property type="entry name" value="Cupin"/>
    <property type="match status" value="1"/>
</dbReference>
<feature type="region of interest" description="Disordered" evidence="8">
    <location>
        <begin position="1"/>
        <end position="814"/>
    </location>
</feature>